<protein>
    <recommendedName>
        <fullName evidence="3">PqqD family protein</fullName>
    </recommendedName>
</protein>
<dbReference type="Proteomes" id="UP000678016">
    <property type="component" value="Chromosome"/>
</dbReference>
<organism evidence="1 2">
    <name type="scientific">Nocardiopsis akebiae</name>
    <dbReference type="NCBI Taxonomy" id="2831968"/>
    <lineage>
        <taxon>Bacteria</taxon>
        <taxon>Bacillati</taxon>
        <taxon>Actinomycetota</taxon>
        <taxon>Actinomycetes</taxon>
        <taxon>Streptosporangiales</taxon>
        <taxon>Nocardiopsidaceae</taxon>
        <taxon>Nocardiopsis</taxon>
    </lineage>
</organism>
<dbReference type="EMBL" id="CP074132">
    <property type="protein sequence ID" value="QUX29706.1"/>
    <property type="molecule type" value="Genomic_DNA"/>
</dbReference>
<sequence length="125" mass="13129">MCQGCGGRLECQGVQVLVGGSLRWDVECACRACGSSFTACGGALPDELRDRILDEHGPVKLLVDPSAGNVAIMRVLRAEFGIGLTDARAVLDRVLAGDYSGTLPEVELLVRRLRAAGVEAASARC</sequence>
<evidence type="ECO:0000313" key="2">
    <source>
        <dbReference type="Proteomes" id="UP000678016"/>
    </source>
</evidence>
<keyword evidence="2" id="KW-1185">Reference proteome</keyword>
<dbReference type="RefSeq" id="WP_212642539.1">
    <property type="nucleotide sequence ID" value="NZ_CP074132.1"/>
</dbReference>
<proteinExistence type="predicted"/>
<gene>
    <name evidence="1" type="ORF">KGD83_03785</name>
</gene>
<evidence type="ECO:0008006" key="3">
    <source>
        <dbReference type="Google" id="ProtNLM"/>
    </source>
</evidence>
<evidence type="ECO:0000313" key="1">
    <source>
        <dbReference type="EMBL" id="QUX29706.1"/>
    </source>
</evidence>
<reference evidence="2" key="1">
    <citation type="submission" date="2021-05" db="EMBL/GenBank/DDBJ databases">
        <title>Direct Submission.</title>
        <authorList>
            <person name="Li K."/>
            <person name="Gao J."/>
        </authorList>
    </citation>
    <scope>NUCLEOTIDE SEQUENCE [LARGE SCALE GENOMIC DNA]</scope>
    <source>
        <strain evidence="2">HDS12</strain>
    </source>
</reference>
<accession>A0ABX8C9F3</accession>
<name>A0ABX8C9F3_9ACTN</name>